<accession>A0A1H6IN23</accession>
<dbReference type="InterPro" id="IPR029052">
    <property type="entry name" value="Metallo-depent_PP-like"/>
</dbReference>
<dbReference type="AlphaFoldDB" id="A0A1H6IN23"/>
<name>A0A1H6IN23_MYCRU</name>
<dbReference type="PANTHER" id="PTHR42850:SF7">
    <property type="entry name" value="BIS(5'-NUCLEOSYL)-TETRAPHOSPHATASE PRPE [ASYMMETRICAL]"/>
    <property type="match status" value="1"/>
</dbReference>
<dbReference type="RefSeq" id="WP_083405612.1">
    <property type="nucleotide sequence ID" value="NZ_LT629971.1"/>
</dbReference>
<dbReference type="STRING" id="370526.SAMN04489835_0249"/>
<dbReference type="PANTHER" id="PTHR42850">
    <property type="entry name" value="METALLOPHOSPHOESTERASE"/>
    <property type="match status" value="1"/>
</dbReference>
<dbReference type="GO" id="GO:0016791">
    <property type="term" value="F:phosphatase activity"/>
    <property type="evidence" value="ECO:0007669"/>
    <property type="project" value="TreeGrafter"/>
</dbReference>
<evidence type="ECO:0000259" key="1">
    <source>
        <dbReference type="Pfam" id="PF00149"/>
    </source>
</evidence>
<dbReference type="InterPro" id="IPR004843">
    <property type="entry name" value="Calcineurin-like_PHP"/>
</dbReference>
<reference evidence="3" key="1">
    <citation type="submission" date="2016-10" db="EMBL/GenBank/DDBJ databases">
        <authorList>
            <person name="Varghese N."/>
            <person name="Submissions S."/>
        </authorList>
    </citation>
    <scope>NUCLEOTIDE SEQUENCE [LARGE SCALE GENOMIC DNA]</scope>
    <source>
        <strain evidence="3">DSM 45405</strain>
    </source>
</reference>
<gene>
    <name evidence="2" type="ORF">SAMN04489835_0249</name>
</gene>
<dbReference type="Pfam" id="PF00149">
    <property type="entry name" value="Metallophos"/>
    <property type="match status" value="1"/>
</dbReference>
<keyword evidence="3" id="KW-1185">Reference proteome</keyword>
<sequence length="332" mass="37441">MNVSSTPGYDVIGDVHGCAIQLEALLNKLGYQVGESGYYKHPRRQAIFVGDLIDRGDEQLRVLQIVKSMVDAGNARIVMGNHEFNALAYHTEWPSASGKFLRPHDDPDNPWSTKNTKQHAAFLEQVQGDDRCVYLEWFSTLPLWLDLGGLRVVHACWHDDSIKLVESRCGSSAPFTELSHLVAASTEGNPLYEAVETLLKGPEISLVAHGQPEYHDKDGIARDQARVRWWNSEARTLRDIAEMGGRFTTYTGELYPPLPELELARVDRSYVYTAETPVFYGHYWRQGPPKRHHDWTNYTACVDFSAVKGGKLTAYRWSGEKNVNAENYVAAD</sequence>
<dbReference type="Gene3D" id="3.60.21.10">
    <property type="match status" value="1"/>
</dbReference>
<evidence type="ECO:0000313" key="3">
    <source>
        <dbReference type="Proteomes" id="UP000182915"/>
    </source>
</evidence>
<dbReference type="GO" id="GO:0005737">
    <property type="term" value="C:cytoplasm"/>
    <property type="evidence" value="ECO:0007669"/>
    <property type="project" value="TreeGrafter"/>
</dbReference>
<dbReference type="SUPFAM" id="SSF56300">
    <property type="entry name" value="Metallo-dependent phosphatases"/>
    <property type="match status" value="1"/>
</dbReference>
<dbReference type="InterPro" id="IPR050126">
    <property type="entry name" value="Ap4A_hydrolase"/>
</dbReference>
<dbReference type="OrthoDB" id="9807890at2"/>
<proteinExistence type="predicted"/>
<dbReference type="EMBL" id="LT629971">
    <property type="protein sequence ID" value="SEH47654.1"/>
    <property type="molecule type" value="Genomic_DNA"/>
</dbReference>
<feature type="domain" description="Calcineurin-like phosphoesterase" evidence="1">
    <location>
        <begin position="11"/>
        <end position="159"/>
    </location>
</feature>
<protein>
    <submittedName>
        <fullName evidence="2">Calcineurin-like phosphoesterase</fullName>
    </submittedName>
</protein>
<evidence type="ECO:0000313" key="2">
    <source>
        <dbReference type="EMBL" id="SEH47654.1"/>
    </source>
</evidence>
<dbReference type="Proteomes" id="UP000182915">
    <property type="component" value="Chromosome I"/>
</dbReference>
<organism evidence="2 3">
    <name type="scientific">Mycolicibacterium rutilum</name>
    <name type="common">Mycobacterium rutilum</name>
    <dbReference type="NCBI Taxonomy" id="370526"/>
    <lineage>
        <taxon>Bacteria</taxon>
        <taxon>Bacillati</taxon>
        <taxon>Actinomycetota</taxon>
        <taxon>Actinomycetes</taxon>
        <taxon>Mycobacteriales</taxon>
        <taxon>Mycobacteriaceae</taxon>
        <taxon>Mycolicibacterium</taxon>
    </lineage>
</organism>